<name>B9F0C3_ORYSJ</name>
<accession>B9F0C3</accession>
<protein>
    <recommendedName>
        <fullName evidence="11">Autophagy-related protein</fullName>
    </recommendedName>
</protein>
<keyword evidence="5" id="KW-0813">Transport</keyword>
<keyword evidence="8 12" id="KW-0472">Membrane</keyword>
<dbReference type="AlphaFoldDB" id="B9F0C3"/>
<keyword evidence="11" id="KW-0072">Autophagy</keyword>
<feature type="transmembrane region" description="Helical" evidence="12">
    <location>
        <begin position="120"/>
        <end position="140"/>
    </location>
</feature>
<proteinExistence type="inferred from homology"/>
<keyword evidence="12" id="KW-0812">Transmembrane</keyword>
<feature type="lipid moiety-binding region" description="Phosphatidylserine amidated glycine; alternate" evidence="10">
    <location>
        <position position="237"/>
    </location>
</feature>
<dbReference type="InterPro" id="IPR004241">
    <property type="entry name" value="Atg8-like"/>
</dbReference>
<reference evidence="13" key="1">
    <citation type="journal article" date="2005" name="PLoS Biol.">
        <title>The genomes of Oryza sativa: a history of duplications.</title>
        <authorList>
            <person name="Yu J."/>
            <person name="Wang J."/>
            <person name="Lin W."/>
            <person name="Li S."/>
            <person name="Li H."/>
            <person name="Zhou J."/>
            <person name="Ni P."/>
            <person name="Dong W."/>
            <person name="Hu S."/>
            <person name="Zeng C."/>
            <person name="Zhang J."/>
            <person name="Zhang Y."/>
            <person name="Li R."/>
            <person name="Xu Z."/>
            <person name="Li S."/>
            <person name="Li X."/>
            <person name="Zheng H."/>
            <person name="Cong L."/>
            <person name="Lin L."/>
            <person name="Yin J."/>
            <person name="Geng J."/>
            <person name="Li G."/>
            <person name="Shi J."/>
            <person name="Liu J."/>
            <person name="Lv H."/>
            <person name="Li J."/>
            <person name="Wang J."/>
            <person name="Deng Y."/>
            <person name="Ran L."/>
            <person name="Shi X."/>
            <person name="Wang X."/>
            <person name="Wu Q."/>
            <person name="Li C."/>
            <person name="Ren X."/>
            <person name="Wang J."/>
            <person name="Wang X."/>
            <person name="Li D."/>
            <person name="Liu D."/>
            <person name="Zhang X."/>
            <person name="Ji Z."/>
            <person name="Zhao W."/>
            <person name="Sun Y."/>
            <person name="Zhang Z."/>
            <person name="Bao J."/>
            <person name="Han Y."/>
            <person name="Dong L."/>
            <person name="Ji J."/>
            <person name="Chen P."/>
            <person name="Wu S."/>
            <person name="Liu J."/>
            <person name="Xiao Y."/>
            <person name="Bu D."/>
            <person name="Tan J."/>
            <person name="Yang L."/>
            <person name="Ye C."/>
            <person name="Zhang J."/>
            <person name="Xu J."/>
            <person name="Zhou Y."/>
            <person name="Yu Y."/>
            <person name="Zhang B."/>
            <person name="Zhuang S."/>
            <person name="Wei H."/>
            <person name="Liu B."/>
            <person name="Lei M."/>
            <person name="Yu H."/>
            <person name="Li Y."/>
            <person name="Xu H."/>
            <person name="Wei S."/>
            <person name="He X."/>
            <person name="Fang L."/>
            <person name="Zhang Z."/>
            <person name="Zhang Y."/>
            <person name="Huang X."/>
            <person name="Su Z."/>
            <person name="Tong W."/>
            <person name="Li J."/>
            <person name="Tong Z."/>
            <person name="Li S."/>
            <person name="Ye J."/>
            <person name="Wang L."/>
            <person name="Fang L."/>
            <person name="Lei T."/>
            <person name="Chen C."/>
            <person name="Chen H."/>
            <person name="Xu Z."/>
            <person name="Li H."/>
            <person name="Huang H."/>
            <person name="Zhang F."/>
            <person name="Xu H."/>
            <person name="Li N."/>
            <person name="Zhao C."/>
            <person name="Li S."/>
            <person name="Dong L."/>
            <person name="Huang Y."/>
            <person name="Li L."/>
            <person name="Xi Y."/>
            <person name="Qi Q."/>
            <person name="Li W."/>
            <person name="Zhang B."/>
            <person name="Hu W."/>
            <person name="Zhang Y."/>
            <person name="Tian X."/>
            <person name="Jiao Y."/>
            <person name="Liang X."/>
            <person name="Jin J."/>
            <person name="Gao L."/>
            <person name="Zheng W."/>
            <person name="Hao B."/>
            <person name="Liu S."/>
            <person name="Wang W."/>
            <person name="Yuan L."/>
            <person name="Cao M."/>
            <person name="McDermott J."/>
            <person name="Samudrala R."/>
            <person name="Wang J."/>
            <person name="Wong G.K."/>
            <person name="Yang H."/>
        </authorList>
    </citation>
    <scope>NUCLEOTIDE SEQUENCE [LARGE SCALE GENOMIC DNA]</scope>
</reference>
<dbReference type="Gene3D" id="3.10.20.90">
    <property type="entry name" value="Phosphatidylinositol 3-kinase Catalytic Subunit, Chain A, domain 1"/>
    <property type="match status" value="1"/>
</dbReference>
<dbReference type="GO" id="GO:0005776">
    <property type="term" value="C:autophagosome"/>
    <property type="evidence" value="ECO:0007669"/>
    <property type="project" value="UniProtKB-ARBA"/>
</dbReference>
<organism evidence="13">
    <name type="scientific">Oryza sativa subsp. japonica</name>
    <name type="common">Rice</name>
    <dbReference type="NCBI Taxonomy" id="39947"/>
    <lineage>
        <taxon>Eukaryota</taxon>
        <taxon>Viridiplantae</taxon>
        <taxon>Streptophyta</taxon>
        <taxon>Embryophyta</taxon>
        <taxon>Tracheophyta</taxon>
        <taxon>Spermatophyta</taxon>
        <taxon>Magnoliopsida</taxon>
        <taxon>Liliopsida</taxon>
        <taxon>Poales</taxon>
        <taxon>Poaceae</taxon>
        <taxon>BOP clade</taxon>
        <taxon>Oryzoideae</taxon>
        <taxon>Oryzeae</taxon>
        <taxon>Oryzinae</taxon>
        <taxon>Oryza</taxon>
        <taxon>Oryza sativa</taxon>
    </lineage>
</organism>
<evidence type="ECO:0000256" key="7">
    <source>
        <dbReference type="ARBA" id="ARBA00022786"/>
    </source>
</evidence>
<evidence type="ECO:0000256" key="12">
    <source>
        <dbReference type="SAM" id="Phobius"/>
    </source>
</evidence>
<dbReference type="Proteomes" id="UP000007752">
    <property type="component" value="Chromosome 2"/>
</dbReference>
<evidence type="ECO:0000256" key="11">
    <source>
        <dbReference type="RuleBase" id="RU004384"/>
    </source>
</evidence>
<comment type="subcellular location">
    <subcellularLocation>
        <location evidence="2">Cytoplasm</location>
    </subcellularLocation>
    <subcellularLocation>
        <location evidence="1">Membrane</location>
    </subcellularLocation>
</comment>
<evidence type="ECO:0000256" key="5">
    <source>
        <dbReference type="ARBA" id="ARBA00022448"/>
    </source>
</evidence>
<dbReference type="Pfam" id="PF02991">
    <property type="entry name" value="ATG8"/>
    <property type="match status" value="1"/>
</dbReference>
<reference evidence="13" key="2">
    <citation type="submission" date="2008-12" db="EMBL/GenBank/DDBJ databases">
        <title>Improved gene annotation of the rice (Oryza sativa) genomes.</title>
        <authorList>
            <person name="Wang J."/>
            <person name="Li R."/>
            <person name="Fan W."/>
            <person name="Huang Q."/>
            <person name="Zhang J."/>
            <person name="Zhou Y."/>
            <person name="Hu Y."/>
            <person name="Zi S."/>
            <person name="Li J."/>
            <person name="Ni P."/>
            <person name="Zheng H."/>
            <person name="Zhang Y."/>
            <person name="Zhao M."/>
            <person name="Hao Q."/>
            <person name="McDermott J."/>
            <person name="Samudrala R."/>
            <person name="Kristiansen K."/>
            <person name="Wong G.K.-S."/>
        </authorList>
    </citation>
    <scope>NUCLEOTIDE SEQUENCE</scope>
</reference>
<sequence>MLQHHVHQQEVTAVFVSCETGLRPQVTSSMNTPKAKMSDAFDGLPVCPSSEARYPIVLTTCPPVLFTKAVLTASGSGIEVAIGDEVDQEAVAGPEKAMMAHRAAASVVREVQELVREEKWPLFTALSLVLCCFGIVVAIAQGSLLRGEADGSRIPSSPSPSSIGLHLPRHSVDKFSRSNLPEMEKRKLHLPPGTALFVFVNNTLPQTAQLMGSVYESYKDEGDGFLYLCYSSEKTFG</sequence>
<evidence type="ECO:0000256" key="2">
    <source>
        <dbReference type="ARBA" id="ARBA00004496"/>
    </source>
</evidence>
<evidence type="ECO:0000256" key="3">
    <source>
        <dbReference type="ARBA" id="ARBA00007293"/>
    </source>
</evidence>
<gene>
    <name evidence="13" type="ORF">OsJ_06986</name>
</gene>
<evidence type="ECO:0000256" key="4">
    <source>
        <dbReference type="ARBA" id="ARBA00011579"/>
    </source>
</evidence>
<keyword evidence="6" id="KW-0963">Cytoplasm</keyword>
<evidence type="ECO:0000256" key="9">
    <source>
        <dbReference type="ARBA" id="ARBA00023288"/>
    </source>
</evidence>
<dbReference type="PANTHER" id="PTHR10969">
    <property type="entry name" value="MICROTUBULE-ASSOCIATED PROTEINS 1A/1B LIGHT CHAIN 3-RELATED"/>
    <property type="match status" value="1"/>
</dbReference>
<dbReference type="GO" id="GO:0006914">
    <property type="term" value="P:autophagy"/>
    <property type="evidence" value="ECO:0007669"/>
    <property type="project" value="UniProtKB-KW"/>
</dbReference>
<comment type="similarity">
    <text evidence="3 11">Belongs to the ATG8 family.</text>
</comment>
<evidence type="ECO:0000256" key="10">
    <source>
        <dbReference type="PIRSR" id="PIRSR604241-50"/>
    </source>
</evidence>
<dbReference type="InterPro" id="IPR029071">
    <property type="entry name" value="Ubiquitin-like_domsf"/>
</dbReference>
<evidence type="ECO:0000256" key="6">
    <source>
        <dbReference type="ARBA" id="ARBA00022490"/>
    </source>
</evidence>
<dbReference type="EMBL" id="CM000139">
    <property type="protein sequence ID" value="EEE57115.1"/>
    <property type="molecule type" value="Genomic_DNA"/>
</dbReference>
<comment type="subunit">
    <text evidence="4">Interacts with ATG4.</text>
</comment>
<dbReference type="GO" id="GO:0016020">
    <property type="term" value="C:membrane"/>
    <property type="evidence" value="ECO:0007669"/>
    <property type="project" value="UniProtKB-SubCell"/>
</dbReference>
<keyword evidence="9 10" id="KW-0449">Lipoprotein</keyword>
<keyword evidence="7" id="KW-0833">Ubl conjugation pathway</keyword>
<keyword evidence="12" id="KW-1133">Transmembrane helix</keyword>
<evidence type="ECO:0000256" key="8">
    <source>
        <dbReference type="ARBA" id="ARBA00023136"/>
    </source>
</evidence>
<evidence type="ECO:0000313" key="13">
    <source>
        <dbReference type="EMBL" id="EEE57115.1"/>
    </source>
</evidence>
<dbReference type="SUPFAM" id="SSF54236">
    <property type="entry name" value="Ubiquitin-like"/>
    <property type="match status" value="1"/>
</dbReference>
<evidence type="ECO:0000256" key="1">
    <source>
        <dbReference type="ARBA" id="ARBA00004370"/>
    </source>
</evidence>